<sequence length="68" mass="7225">MPSLASRTVWLIFVAGFKAPTRPPVVTNQTLPLKSGNADKIESPLAANVGWPATIDAFRSMSETGLKA</sequence>
<dbReference type="EMBL" id="CAFBPJ010000059">
    <property type="protein sequence ID" value="CAB5016136.1"/>
    <property type="molecule type" value="Genomic_DNA"/>
</dbReference>
<protein>
    <submittedName>
        <fullName evidence="1">Unannotated protein</fullName>
    </submittedName>
</protein>
<dbReference type="AlphaFoldDB" id="A0A6J7QGB3"/>
<reference evidence="1" key="1">
    <citation type="submission" date="2020-05" db="EMBL/GenBank/DDBJ databases">
        <authorList>
            <person name="Chiriac C."/>
            <person name="Salcher M."/>
            <person name="Ghai R."/>
            <person name="Kavagutti S V."/>
        </authorList>
    </citation>
    <scope>NUCLEOTIDE SEQUENCE</scope>
</reference>
<organism evidence="1">
    <name type="scientific">freshwater metagenome</name>
    <dbReference type="NCBI Taxonomy" id="449393"/>
    <lineage>
        <taxon>unclassified sequences</taxon>
        <taxon>metagenomes</taxon>
        <taxon>ecological metagenomes</taxon>
    </lineage>
</organism>
<gene>
    <name evidence="1" type="ORF">UFOPK4092_00667</name>
</gene>
<evidence type="ECO:0000313" key="1">
    <source>
        <dbReference type="EMBL" id="CAB5016136.1"/>
    </source>
</evidence>
<accession>A0A6J7QGB3</accession>
<name>A0A6J7QGB3_9ZZZZ</name>
<proteinExistence type="predicted"/>